<reference evidence="8 9" key="1">
    <citation type="submission" date="2018-02" db="EMBL/GenBank/DDBJ databases">
        <title>Genome sequence of the basidiomycete white-rot fungus Phlebia centrifuga.</title>
        <authorList>
            <person name="Granchi Z."/>
            <person name="Peng M."/>
            <person name="de Vries R.P."/>
            <person name="Hilden K."/>
            <person name="Makela M.R."/>
            <person name="Grigoriev I."/>
            <person name="Riley R."/>
        </authorList>
    </citation>
    <scope>NUCLEOTIDE SEQUENCE [LARGE SCALE GENOMIC DNA]</scope>
    <source>
        <strain evidence="8 9">FBCC195</strain>
    </source>
</reference>
<evidence type="ECO:0000256" key="1">
    <source>
        <dbReference type="ARBA" id="ARBA00008601"/>
    </source>
</evidence>
<dbReference type="SUPFAM" id="SSF52799">
    <property type="entry name" value="(Phosphotyrosine protein) phosphatases II"/>
    <property type="match status" value="1"/>
</dbReference>
<dbReference type="InterPro" id="IPR000340">
    <property type="entry name" value="Dual-sp_phosphatase_cat-dom"/>
</dbReference>
<evidence type="ECO:0000313" key="8">
    <source>
        <dbReference type="EMBL" id="PSS31082.1"/>
    </source>
</evidence>
<keyword evidence="3" id="KW-0378">Hydrolase</keyword>
<feature type="domain" description="Tyrosine-protein phosphatase" evidence="6">
    <location>
        <begin position="46"/>
        <end position="190"/>
    </location>
</feature>
<feature type="region of interest" description="Disordered" evidence="5">
    <location>
        <begin position="1"/>
        <end position="45"/>
    </location>
</feature>
<dbReference type="CDD" id="cd14498">
    <property type="entry name" value="DSP"/>
    <property type="match status" value="1"/>
</dbReference>
<protein>
    <recommendedName>
        <fullName evidence="2">protein-tyrosine-phosphatase</fullName>
        <ecNumber evidence="2">3.1.3.48</ecNumber>
    </recommendedName>
</protein>
<dbReference type="InterPro" id="IPR020422">
    <property type="entry name" value="TYR_PHOSPHATASE_DUAL_dom"/>
</dbReference>
<evidence type="ECO:0000259" key="6">
    <source>
        <dbReference type="PROSITE" id="PS50054"/>
    </source>
</evidence>
<name>A0A2R6RM45_9APHY</name>
<proteinExistence type="inferred from homology"/>
<evidence type="ECO:0000256" key="2">
    <source>
        <dbReference type="ARBA" id="ARBA00013064"/>
    </source>
</evidence>
<dbReference type="PROSITE" id="PS50054">
    <property type="entry name" value="TYR_PHOSPHATASE_DUAL"/>
    <property type="match status" value="1"/>
</dbReference>
<dbReference type="InterPro" id="IPR029021">
    <property type="entry name" value="Prot-tyrosine_phosphatase-like"/>
</dbReference>
<evidence type="ECO:0000259" key="7">
    <source>
        <dbReference type="PROSITE" id="PS50056"/>
    </source>
</evidence>
<dbReference type="PROSITE" id="PS00383">
    <property type="entry name" value="TYR_PHOSPHATASE_1"/>
    <property type="match status" value="1"/>
</dbReference>
<dbReference type="PANTHER" id="PTHR10159">
    <property type="entry name" value="DUAL SPECIFICITY PROTEIN PHOSPHATASE"/>
    <property type="match status" value="1"/>
</dbReference>
<feature type="domain" description="Tyrosine specific protein phosphatases" evidence="7">
    <location>
        <begin position="109"/>
        <end position="169"/>
    </location>
</feature>
<dbReference type="PANTHER" id="PTHR10159:SF519">
    <property type="entry name" value="DUAL SPECIFICITY PROTEIN PHOSPHATASE MPK3"/>
    <property type="match status" value="1"/>
</dbReference>
<dbReference type="AlphaFoldDB" id="A0A2R6RM45"/>
<accession>A0A2R6RM45</accession>
<dbReference type="Proteomes" id="UP000186601">
    <property type="component" value="Unassembled WGS sequence"/>
</dbReference>
<dbReference type="OrthoDB" id="10252009at2759"/>
<dbReference type="Gene3D" id="3.90.190.10">
    <property type="entry name" value="Protein tyrosine phosphatase superfamily"/>
    <property type="match status" value="1"/>
</dbReference>
<dbReference type="SMART" id="SM00195">
    <property type="entry name" value="DSPc"/>
    <property type="match status" value="1"/>
</dbReference>
<comment type="similarity">
    <text evidence="1">Belongs to the protein-tyrosine phosphatase family. Non-receptor class dual specificity subfamily.</text>
</comment>
<organism evidence="8 9">
    <name type="scientific">Hermanssonia centrifuga</name>
    <dbReference type="NCBI Taxonomy" id="98765"/>
    <lineage>
        <taxon>Eukaryota</taxon>
        <taxon>Fungi</taxon>
        <taxon>Dikarya</taxon>
        <taxon>Basidiomycota</taxon>
        <taxon>Agaricomycotina</taxon>
        <taxon>Agaricomycetes</taxon>
        <taxon>Polyporales</taxon>
        <taxon>Meruliaceae</taxon>
        <taxon>Hermanssonia</taxon>
    </lineage>
</organism>
<dbReference type="InterPro" id="IPR000387">
    <property type="entry name" value="Tyr_Pase_dom"/>
</dbReference>
<dbReference type="EC" id="3.1.3.48" evidence="2"/>
<dbReference type="EMBL" id="MLYV02000221">
    <property type="protein sequence ID" value="PSS31082.1"/>
    <property type="molecule type" value="Genomic_DNA"/>
</dbReference>
<keyword evidence="4" id="KW-0904">Protein phosphatase</keyword>
<dbReference type="InterPro" id="IPR016130">
    <property type="entry name" value="Tyr_Pase_AS"/>
</dbReference>
<evidence type="ECO:0000313" key="9">
    <source>
        <dbReference type="Proteomes" id="UP000186601"/>
    </source>
</evidence>
<dbReference type="GO" id="GO:0005737">
    <property type="term" value="C:cytoplasm"/>
    <property type="evidence" value="ECO:0007669"/>
    <property type="project" value="TreeGrafter"/>
</dbReference>
<dbReference type="Pfam" id="PF00782">
    <property type="entry name" value="DSPc"/>
    <property type="match status" value="1"/>
</dbReference>
<dbReference type="GO" id="GO:0004725">
    <property type="term" value="F:protein tyrosine phosphatase activity"/>
    <property type="evidence" value="ECO:0007669"/>
    <property type="project" value="UniProtKB-EC"/>
</dbReference>
<gene>
    <name evidence="8" type="ORF">PHLCEN_2v2414</name>
</gene>
<dbReference type="PROSITE" id="PS50056">
    <property type="entry name" value="TYR_PHOSPHATASE_2"/>
    <property type="match status" value="1"/>
</dbReference>
<dbReference type="GO" id="GO:0043409">
    <property type="term" value="P:negative regulation of MAPK cascade"/>
    <property type="evidence" value="ECO:0007669"/>
    <property type="project" value="TreeGrafter"/>
</dbReference>
<dbReference type="PRINTS" id="PR01908">
    <property type="entry name" value="ADSPHPHTASE"/>
</dbReference>
<evidence type="ECO:0000256" key="3">
    <source>
        <dbReference type="ARBA" id="ARBA00022801"/>
    </source>
</evidence>
<keyword evidence="9" id="KW-1185">Reference proteome</keyword>
<comment type="caution">
    <text evidence="8">The sequence shown here is derived from an EMBL/GenBank/DDBJ whole genome shotgun (WGS) entry which is preliminary data.</text>
</comment>
<evidence type="ECO:0000256" key="5">
    <source>
        <dbReference type="SAM" id="MobiDB-lite"/>
    </source>
</evidence>
<dbReference type="STRING" id="98765.A0A2R6RM45"/>
<evidence type="ECO:0000256" key="4">
    <source>
        <dbReference type="ARBA" id="ARBA00022912"/>
    </source>
</evidence>
<sequence length="199" mass="21573">MSKIQYQRQMPQLTAISTTNTSSRYNTPASPSGRARNTPSLQASLPPTQVIPRLYVSDLSAAESPSVLAEYGITHIVSAMRGTVAVPASASHICRLQVPLTDSPFDELARYLPQTTAFIAEALQNPRACVLVHCVQGVSRSASIVCAYLVQAYGYSPAQAVQYVKSRRPYAEPNPGFITQLGEYAESLRPSTATVGRRR</sequence>